<comment type="caution">
    <text evidence="2">The sequence shown here is derived from an EMBL/GenBank/DDBJ whole genome shotgun (WGS) entry which is preliminary data.</text>
</comment>
<feature type="domain" description="Nucleotidyl transferase" evidence="1">
    <location>
        <begin position="2"/>
        <end position="243"/>
    </location>
</feature>
<dbReference type="SUPFAM" id="SSF53448">
    <property type="entry name" value="Nucleotide-diphospho-sugar transferases"/>
    <property type="match status" value="1"/>
</dbReference>
<evidence type="ECO:0000259" key="1">
    <source>
        <dbReference type="Pfam" id="PF00483"/>
    </source>
</evidence>
<dbReference type="EMBL" id="MRTP01000001">
    <property type="protein sequence ID" value="OMF58586.1"/>
    <property type="molecule type" value="Genomic_DNA"/>
</dbReference>
<protein>
    <recommendedName>
        <fullName evidence="1">Nucleotidyl transferase domain-containing protein</fullName>
    </recommendedName>
</protein>
<evidence type="ECO:0000313" key="2">
    <source>
        <dbReference type="EMBL" id="OMF58586.1"/>
    </source>
</evidence>
<dbReference type="PANTHER" id="PTHR42883">
    <property type="entry name" value="GLUCOSE-1-PHOSPHATE THYMIDYLTRANSFERASE"/>
    <property type="match status" value="1"/>
</dbReference>
<dbReference type="Proteomes" id="UP000187172">
    <property type="component" value="Unassembled WGS sequence"/>
</dbReference>
<proteinExistence type="predicted"/>
<dbReference type="Gene3D" id="3.90.550.10">
    <property type="entry name" value="Spore Coat Polysaccharide Biosynthesis Protein SpsA, Chain A"/>
    <property type="match status" value="1"/>
</dbReference>
<reference evidence="2 3" key="1">
    <citation type="submission" date="2016-11" db="EMBL/GenBank/DDBJ databases">
        <title>Paenibacillus species isolates.</title>
        <authorList>
            <person name="Beno S.M."/>
        </authorList>
    </citation>
    <scope>NUCLEOTIDE SEQUENCE [LARGE SCALE GENOMIC DNA]</scope>
    <source>
        <strain evidence="2 3">FSL R5-0378</strain>
    </source>
</reference>
<dbReference type="CDD" id="cd04181">
    <property type="entry name" value="NTP_transferase"/>
    <property type="match status" value="1"/>
</dbReference>
<dbReference type="STRING" id="297318.BK138_08760"/>
<name>A0A1R1F3P7_9BACL</name>
<sequence length="248" mass="28130">MKALILAAGYATRLYPLTRDVPKALLPLGPGTILDHIVRKVERVSGISEIVLVSNHRFASAFRGWAESRECSVPVRVLDDGSTHEGNRLGAVGDMAFAVKEMGMEEDLLVMAGDNVFTFDLQEYVDFYYKRRRDCILVQRMEHKEDLQRVGVVQLDEGDTVLSFEEKPVHPRTNLGVLAVYIYRKDTLPLIDEYLNEGNQPDAPGYFPEWLCQRKEMAAYRARGTSYDIGTPEAYRKVTENYTTLFGN</sequence>
<dbReference type="AlphaFoldDB" id="A0A1R1F3P7"/>
<dbReference type="PANTHER" id="PTHR42883:SF2">
    <property type="entry name" value="THYMIDYLYLTRANSFERASE"/>
    <property type="match status" value="1"/>
</dbReference>
<dbReference type="InterPro" id="IPR029044">
    <property type="entry name" value="Nucleotide-diphossugar_trans"/>
</dbReference>
<evidence type="ECO:0000313" key="3">
    <source>
        <dbReference type="Proteomes" id="UP000187172"/>
    </source>
</evidence>
<organism evidence="2 3">
    <name type="scientific">Paenibacillus rhizosphaerae</name>
    <dbReference type="NCBI Taxonomy" id="297318"/>
    <lineage>
        <taxon>Bacteria</taxon>
        <taxon>Bacillati</taxon>
        <taxon>Bacillota</taxon>
        <taxon>Bacilli</taxon>
        <taxon>Bacillales</taxon>
        <taxon>Paenibacillaceae</taxon>
        <taxon>Paenibacillus</taxon>
    </lineage>
</organism>
<gene>
    <name evidence="2" type="ORF">BK138_08760</name>
</gene>
<keyword evidence="3" id="KW-1185">Reference proteome</keyword>
<dbReference type="InterPro" id="IPR005835">
    <property type="entry name" value="NTP_transferase_dom"/>
</dbReference>
<dbReference type="Pfam" id="PF00483">
    <property type="entry name" value="NTP_transferase"/>
    <property type="match status" value="1"/>
</dbReference>
<dbReference type="RefSeq" id="WP_076168410.1">
    <property type="nucleotide sequence ID" value="NZ_MRTP01000001.1"/>
</dbReference>
<accession>A0A1R1F3P7</accession>